<reference evidence="14" key="1">
    <citation type="submission" date="2023-03" db="EMBL/GenBank/DDBJ databases">
        <title>Massive genome expansion in bonnet fungi (Mycena s.s.) driven by repeated elements and novel gene families across ecological guilds.</title>
        <authorList>
            <consortium name="Lawrence Berkeley National Laboratory"/>
            <person name="Harder C.B."/>
            <person name="Miyauchi S."/>
            <person name="Viragh M."/>
            <person name="Kuo A."/>
            <person name="Thoen E."/>
            <person name="Andreopoulos B."/>
            <person name="Lu D."/>
            <person name="Skrede I."/>
            <person name="Drula E."/>
            <person name="Henrissat B."/>
            <person name="Morin E."/>
            <person name="Kohler A."/>
            <person name="Barry K."/>
            <person name="LaButti K."/>
            <person name="Morin E."/>
            <person name="Salamov A."/>
            <person name="Lipzen A."/>
            <person name="Mereny Z."/>
            <person name="Hegedus B."/>
            <person name="Baldrian P."/>
            <person name="Stursova M."/>
            <person name="Weitz H."/>
            <person name="Taylor A."/>
            <person name="Grigoriev I.V."/>
            <person name="Nagy L.G."/>
            <person name="Martin F."/>
            <person name="Kauserud H."/>
        </authorList>
    </citation>
    <scope>NUCLEOTIDE SEQUENCE</scope>
    <source>
        <strain evidence="14">CBHHK002</strain>
    </source>
</reference>
<feature type="binding site" description="axial binding residue" evidence="13">
    <location>
        <position position="461"/>
    </location>
    <ligand>
        <name>heme</name>
        <dbReference type="ChEBI" id="CHEBI:30413"/>
    </ligand>
    <ligandPart>
        <name>Fe</name>
        <dbReference type="ChEBI" id="CHEBI:18248"/>
    </ligandPart>
</feature>
<dbReference type="InterPro" id="IPR036396">
    <property type="entry name" value="Cyt_P450_sf"/>
</dbReference>
<evidence type="ECO:0000256" key="10">
    <source>
        <dbReference type="ARBA" id="ARBA00023004"/>
    </source>
</evidence>
<evidence type="ECO:0000256" key="13">
    <source>
        <dbReference type="PIRSR" id="PIRSR602401-1"/>
    </source>
</evidence>
<dbReference type="PRINTS" id="PR00463">
    <property type="entry name" value="EP450I"/>
</dbReference>
<evidence type="ECO:0000256" key="1">
    <source>
        <dbReference type="ARBA" id="ARBA00001971"/>
    </source>
</evidence>
<keyword evidence="15" id="KW-1185">Reference proteome</keyword>
<comment type="similarity">
    <text evidence="4">Belongs to the cytochrome P450 family.</text>
</comment>
<dbReference type="InterPro" id="IPR002401">
    <property type="entry name" value="Cyt_P450_E_grp-I"/>
</dbReference>
<gene>
    <name evidence="14" type="ORF">DFH08DRAFT_985167</name>
</gene>
<evidence type="ECO:0000256" key="6">
    <source>
        <dbReference type="ARBA" id="ARBA00022692"/>
    </source>
</evidence>
<dbReference type="GO" id="GO:0004497">
    <property type="term" value="F:monooxygenase activity"/>
    <property type="evidence" value="ECO:0007669"/>
    <property type="project" value="UniProtKB-KW"/>
</dbReference>
<protein>
    <submittedName>
        <fullName evidence="14">Cytochrome P450</fullName>
    </submittedName>
</protein>
<keyword evidence="8" id="KW-1133">Transmembrane helix</keyword>
<organism evidence="14 15">
    <name type="scientific">Mycena albidolilacea</name>
    <dbReference type="NCBI Taxonomy" id="1033008"/>
    <lineage>
        <taxon>Eukaryota</taxon>
        <taxon>Fungi</taxon>
        <taxon>Dikarya</taxon>
        <taxon>Basidiomycota</taxon>
        <taxon>Agaricomycotina</taxon>
        <taxon>Agaricomycetes</taxon>
        <taxon>Agaricomycetidae</taxon>
        <taxon>Agaricales</taxon>
        <taxon>Marasmiineae</taxon>
        <taxon>Mycenaceae</taxon>
        <taxon>Mycena</taxon>
    </lineage>
</organism>
<sequence length="514" mass="56204">MAYSLDALYALVPLAVYWIIKYMQTVHLQGPPSPGFVFGHTKQITESSNPAELYDRWAQTYGGVFQVRGPLGTIRLVVCDPRALSHVLAFDSKKYSHPPLAQLQITSLTGPGNLLVAIGDVHARQRKILNPLFGPAALKTYASAMYDCAYKVFSAWETELQGSPTNEIMVDVSEWQLQRINNVSFDIMGLAAFSTDFKSLDGAKSAVATALTAVGHAKPSPTAAKIFLLSQAYPVLFKLPLPRSALVSDLSNAMDAVVDELANAAESGKTEAENLGSALGVLLNAKELSPAQIRIHAKSILLAGFATTASSIKWALVELSMHPEKQSRLRDELLSFSTTDPSYDNLMSPALPYLEAVVREALRLHPILNEYPRVALEDDILPLLKPIRTASGAMIDKIPIQKGTVLTTSLHYTNIAKSIWGADAADFKPERWLDGKEVPPAAKEYPGYHHTMIFSDGPRTCLGRIVLSLLIRKFVFSPRDGMETKYAKALFLGPHPKVTGEAGGRLPMRVKRVE</sequence>
<keyword evidence="12" id="KW-0472">Membrane</keyword>
<proteinExistence type="inferred from homology"/>
<keyword evidence="9" id="KW-0560">Oxidoreductase</keyword>
<dbReference type="GO" id="GO:0016020">
    <property type="term" value="C:membrane"/>
    <property type="evidence" value="ECO:0007669"/>
    <property type="project" value="UniProtKB-SubCell"/>
</dbReference>
<dbReference type="Gene3D" id="1.10.630.10">
    <property type="entry name" value="Cytochrome P450"/>
    <property type="match status" value="1"/>
</dbReference>
<dbReference type="GO" id="GO:0005506">
    <property type="term" value="F:iron ion binding"/>
    <property type="evidence" value="ECO:0007669"/>
    <property type="project" value="InterPro"/>
</dbReference>
<evidence type="ECO:0000256" key="11">
    <source>
        <dbReference type="ARBA" id="ARBA00023033"/>
    </source>
</evidence>
<comment type="caution">
    <text evidence="14">The sequence shown here is derived from an EMBL/GenBank/DDBJ whole genome shotgun (WGS) entry which is preliminary data.</text>
</comment>
<evidence type="ECO:0000256" key="5">
    <source>
        <dbReference type="ARBA" id="ARBA00022617"/>
    </source>
</evidence>
<accession>A0AAD7AD51</accession>
<evidence type="ECO:0000256" key="9">
    <source>
        <dbReference type="ARBA" id="ARBA00023002"/>
    </source>
</evidence>
<evidence type="ECO:0000256" key="7">
    <source>
        <dbReference type="ARBA" id="ARBA00022723"/>
    </source>
</evidence>
<evidence type="ECO:0000256" key="3">
    <source>
        <dbReference type="ARBA" id="ARBA00004721"/>
    </source>
</evidence>
<evidence type="ECO:0000256" key="8">
    <source>
        <dbReference type="ARBA" id="ARBA00022989"/>
    </source>
</evidence>
<keyword evidence="11" id="KW-0503">Monooxygenase</keyword>
<evidence type="ECO:0000313" key="14">
    <source>
        <dbReference type="EMBL" id="KAJ7354530.1"/>
    </source>
</evidence>
<keyword evidence="6" id="KW-0812">Transmembrane</keyword>
<dbReference type="GO" id="GO:0016705">
    <property type="term" value="F:oxidoreductase activity, acting on paired donors, with incorporation or reduction of molecular oxygen"/>
    <property type="evidence" value="ECO:0007669"/>
    <property type="project" value="InterPro"/>
</dbReference>
<evidence type="ECO:0000256" key="12">
    <source>
        <dbReference type="ARBA" id="ARBA00023136"/>
    </source>
</evidence>
<comment type="pathway">
    <text evidence="3">Secondary metabolite biosynthesis; terpenoid biosynthesis.</text>
</comment>
<evidence type="ECO:0000256" key="4">
    <source>
        <dbReference type="ARBA" id="ARBA00010617"/>
    </source>
</evidence>
<comment type="cofactor">
    <cofactor evidence="1 13">
        <name>heme</name>
        <dbReference type="ChEBI" id="CHEBI:30413"/>
    </cofactor>
</comment>
<dbReference type="InterPro" id="IPR001128">
    <property type="entry name" value="Cyt_P450"/>
</dbReference>
<dbReference type="PRINTS" id="PR00385">
    <property type="entry name" value="P450"/>
</dbReference>
<dbReference type="GO" id="GO:0020037">
    <property type="term" value="F:heme binding"/>
    <property type="evidence" value="ECO:0007669"/>
    <property type="project" value="InterPro"/>
</dbReference>
<dbReference type="AlphaFoldDB" id="A0AAD7AD51"/>
<dbReference type="SUPFAM" id="SSF48264">
    <property type="entry name" value="Cytochrome P450"/>
    <property type="match status" value="1"/>
</dbReference>
<keyword evidence="10 13" id="KW-0408">Iron</keyword>
<dbReference type="PANTHER" id="PTHR24305">
    <property type="entry name" value="CYTOCHROME P450"/>
    <property type="match status" value="1"/>
</dbReference>
<keyword evidence="5 13" id="KW-0349">Heme</keyword>
<comment type="subcellular location">
    <subcellularLocation>
        <location evidence="2">Membrane</location>
    </subcellularLocation>
</comment>
<name>A0AAD7AD51_9AGAR</name>
<dbReference type="InterPro" id="IPR050121">
    <property type="entry name" value="Cytochrome_P450_monoxygenase"/>
</dbReference>
<evidence type="ECO:0000313" key="15">
    <source>
        <dbReference type="Proteomes" id="UP001218218"/>
    </source>
</evidence>
<evidence type="ECO:0000256" key="2">
    <source>
        <dbReference type="ARBA" id="ARBA00004370"/>
    </source>
</evidence>
<dbReference type="PANTHER" id="PTHR24305:SF166">
    <property type="entry name" value="CYTOCHROME P450 12A4, MITOCHONDRIAL-RELATED"/>
    <property type="match status" value="1"/>
</dbReference>
<keyword evidence="7 13" id="KW-0479">Metal-binding</keyword>
<dbReference type="Proteomes" id="UP001218218">
    <property type="component" value="Unassembled WGS sequence"/>
</dbReference>
<dbReference type="Pfam" id="PF00067">
    <property type="entry name" value="p450"/>
    <property type="match status" value="1"/>
</dbReference>
<dbReference type="EMBL" id="JARIHO010000010">
    <property type="protein sequence ID" value="KAJ7354530.1"/>
    <property type="molecule type" value="Genomic_DNA"/>
</dbReference>